<dbReference type="KEGG" id="pxi:J5O05_14580"/>
<evidence type="ECO:0000256" key="1">
    <source>
        <dbReference type="ARBA" id="ARBA00004413"/>
    </source>
</evidence>
<evidence type="ECO:0000256" key="10">
    <source>
        <dbReference type="ARBA" id="ARBA00023225"/>
    </source>
</evidence>
<keyword evidence="11" id="KW-0966">Cell projection</keyword>
<dbReference type="PANTHER" id="PTHR38786">
    <property type="entry name" value="FLAGELLAR FLIJ PROTEIN"/>
    <property type="match status" value="1"/>
</dbReference>
<accession>A0A975HMG9</accession>
<keyword evidence="12" id="KW-1185">Reference proteome</keyword>
<dbReference type="GO" id="GO:0044781">
    <property type="term" value="P:bacterial-type flagellum organization"/>
    <property type="evidence" value="ECO:0007669"/>
    <property type="project" value="UniProtKB-KW"/>
</dbReference>
<dbReference type="NCBIfam" id="TIGR02473">
    <property type="entry name" value="flagell_FliJ"/>
    <property type="match status" value="1"/>
</dbReference>
<keyword evidence="5" id="KW-1003">Cell membrane</keyword>
<evidence type="ECO:0000256" key="8">
    <source>
        <dbReference type="ARBA" id="ARBA00022927"/>
    </source>
</evidence>
<gene>
    <name evidence="11" type="primary">fliJ</name>
    <name evidence="11" type="ORF">J5O05_14580</name>
</gene>
<evidence type="ECO:0000256" key="7">
    <source>
        <dbReference type="ARBA" id="ARBA00022795"/>
    </source>
</evidence>
<dbReference type="GO" id="GO:0006935">
    <property type="term" value="P:chemotaxis"/>
    <property type="evidence" value="ECO:0007669"/>
    <property type="project" value="UniProtKB-KW"/>
</dbReference>
<organism evidence="11 12">
    <name type="scientific">Pseudoalteromonas xiamenensis</name>
    <dbReference type="NCBI Taxonomy" id="882626"/>
    <lineage>
        <taxon>Bacteria</taxon>
        <taxon>Pseudomonadati</taxon>
        <taxon>Pseudomonadota</taxon>
        <taxon>Gammaproteobacteria</taxon>
        <taxon>Alteromonadales</taxon>
        <taxon>Pseudoalteromonadaceae</taxon>
        <taxon>Pseudoalteromonas</taxon>
    </lineage>
</organism>
<dbReference type="GO" id="GO:0015031">
    <property type="term" value="P:protein transport"/>
    <property type="evidence" value="ECO:0007669"/>
    <property type="project" value="UniProtKB-KW"/>
</dbReference>
<dbReference type="InterPro" id="IPR052570">
    <property type="entry name" value="FliJ"/>
</dbReference>
<dbReference type="GO" id="GO:0009288">
    <property type="term" value="C:bacterial-type flagellum"/>
    <property type="evidence" value="ECO:0007669"/>
    <property type="project" value="InterPro"/>
</dbReference>
<dbReference type="Proteomes" id="UP000664904">
    <property type="component" value="Chromosome"/>
</dbReference>
<keyword evidence="9" id="KW-0472">Membrane</keyword>
<proteinExistence type="inferred from homology"/>
<dbReference type="EMBL" id="CP072133">
    <property type="protein sequence ID" value="QTH71065.1"/>
    <property type="molecule type" value="Genomic_DNA"/>
</dbReference>
<evidence type="ECO:0000256" key="3">
    <source>
        <dbReference type="ARBA" id="ARBA00020392"/>
    </source>
</evidence>
<evidence type="ECO:0000256" key="6">
    <source>
        <dbReference type="ARBA" id="ARBA00022500"/>
    </source>
</evidence>
<dbReference type="AlphaFoldDB" id="A0A975HMG9"/>
<dbReference type="InterPro" id="IPR053716">
    <property type="entry name" value="Flag_assembly_chemotaxis_eff"/>
</dbReference>
<dbReference type="GO" id="GO:0071973">
    <property type="term" value="P:bacterial-type flagellum-dependent cell motility"/>
    <property type="evidence" value="ECO:0007669"/>
    <property type="project" value="InterPro"/>
</dbReference>
<keyword evidence="6" id="KW-0145">Chemotaxis</keyword>
<dbReference type="InterPro" id="IPR012823">
    <property type="entry name" value="Flagell_FliJ"/>
</dbReference>
<dbReference type="GO" id="GO:0005886">
    <property type="term" value="C:plasma membrane"/>
    <property type="evidence" value="ECO:0007669"/>
    <property type="project" value="UniProtKB-SubCell"/>
</dbReference>
<name>A0A975HMG9_9GAMM</name>
<evidence type="ECO:0000256" key="5">
    <source>
        <dbReference type="ARBA" id="ARBA00022475"/>
    </source>
</evidence>
<sequence>MANNKLDLLYKLESEKEETLRKTFLQAQRYFQDNQQKMNGLSQFRLEYMQQLHVKAQNGLTSNTFRQYHSFINKIEEAVSQQAKVVNTAKQVVEQRRKLWIQQQAKAKAIAKLIEKQQLAIKQKQDKAEQKMLDEFATIQFFQRRQAV</sequence>
<protein>
    <recommendedName>
        <fullName evidence="3">Flagellar FliJ protein</fullName>
    </recommendedName>
</protein>
<comment type="similarity">
    <text evidence="2">Belongs to the FliJ family.</text>
</comment>
<dbReference type="RefSeq" id="WP_208842707.1">
    <property type="nucleotide sequence ID" value="NZ_CP072133.1"/>
</dbReference>
<dbReference type="Pfam" id="PF02050">
    <property type="entry name" value="FliJ"/>
    <property type="match status" value="1"/>
</dbReference>
<comment type="subcellular location">
    <subcellularLocation>
        <location evidence="1">Cell membrane</location>
        <topology evidence="1">Peripheral membrane protein</topology>
        <orientation evidence="1">Cytoplasmic side</orientation>
    </subcellularLocation>
</comment>
<keyword evidence="11" id="KW-0282">Flagellum</keyword>
<reference evidence="11" key="1">
    <citation type="submission" date="2021-03" db="EMBL/GenBank/DDBJ databases">
        <title>Complete Genome of Pseudoalteromonas xiamenensis STKMTI.2, a new potential marine bacterium producing anti-Vibrio compounds.</title>
        <authorList>
            <person name="Handayani D.P."/>
            <person name="Isnansetyo A."/>
            <person name="Istiqomah I."/>
            <person name="Jumina J."/>
        </authorList>
    </citation>
    <scope>NUCLEOTIDE SEQUENCE</scope>
    <source>
        <strain evidence="11">STKMTI.2</strain>
    </source>
</reference>
<keyword evidence="8" id="KW-0653">Protein transport</keyword>
<evidence type="ECO:0000313" key="11">
    <source>
        <dbReference type="EMBL" id="QTH71065.1"/>
    </source>
</evidence>
<keyword evidence="11" id="KW-0969">Cilium</keyword>
<keyword evidence="4" id="KW-0813">Transport</keyword>
<evidence type="ECO:0000256" key="2">
    <source>
        <dbReference type="ARBA" id="ARBA00010004"/>
    </source>
</evidence>
<keyword evidence="7" id="KW-1005">Bacterial flagellum biogenesis</keyword>
<dbReference type="PANTHER" id="PTHR38786:SF1">
    <property type="entry name" value="FLAGELLAR FLIJ PROTEIN"/>
    <property type="match status" value="1"/>
</dbReference>
<evidence type="ECO:0000256" key="4">
    <source>
        <dbReference type="ARBA" id="ARBA00022448"/>
    </source>
</evidence>
<dbReference type="Gene3D" id="1.10.287.1700">
    <property type="match status" value="1"/>
</dbReference>
<evidence type="ECO:0000256" key="9">
    <source>
        <dbReference type="ARBA" id="ARBA00023136"/>
    </source>
</evidence>
<evidence type="ECO:0000313" key="12">
    <source>
        <dbReference type="Proteomes" id="UP000664904"/>
    </source>
</evidence>
<keyword evidence="10" id="KW-1006">Bacterial flagellum protein export</keyword>